<feature type="transmembrane region" description="Helical" evidence="3">
    <location>
        <begin position="38"/>
        <end position="58"/>
    </location>
</feature>
<comment type="similarity">
    <text evidence="1">Belongs to the sodium:galactoside symporter (TC 2.A.2) family.</text>
</comment>
<feature type="transmembrane region" description="Helical" evidence="3">
    <location>
        <begin position="104"/>
        <end position="121"/>
    </location>
</feature>
<keyword evidence="3" id="KW-0812">Transmembrane</keyword>
<feature type="transmembrane region" description="Helical" evidence="3">
    <location>
        <begin position="340"/>
        <end position="356"/>
    </location>
</feature>
<dbReference type="Proteomes" id="UP001375382">
    <property type="component" value="Unassembled WGS sequence"/>
</dbReference>
<feature type="transmembrane region" description="Helical" evidence="3">
    <location>
        <begin position="427"/>
        <end position="449"/>
    </location>
</feature>
<dbReference type="InterPro" id="IPR036259">
    <property type="entry name" value="MFS_trans_sf"/>
</dbReference>
<gene>
    <name evidence="4" type="ORF">MN202_18760</name>
</gene>
<keyword evidence="3" id="KW-0472">Membrane</keyword>
<feature type="transmembrane region" description="Helical" evidence="3">
    <location>
        <begin position="253"/>
        <end position="272"/>
    </location>
</feature>
<evidence type="ECO:0000256" key="1">
    <source>
        <dbReference type="ARBA" id="ARBA00009617"/>
    </source>
</evidence>
<feature type="transmembrane region" description="Helical" evidence="3">
    <location>
        <begin position="292"/>
        <end position="310"/>
    </location>
</feature>
<dbReference type="PANTHER" id="PTHR11328:SF24">
    <property type="entry name" value="MAJOR FACILITATOR SUPERFAMILY (MFS) PROFILE DOMAIN-CONTAINING PROTEIN"/>
    <property type="match status" value="1"/>
</dbReference>
<evidence type="ECO:0000256" key="3">
    <source>
        <dbReference type="SAM" id="Phobius"/>
    </source>
</evidence>
<feature type="region of interest" description="Disordered" evidence="2">
    <location>
        <begin position="1"/>
        <end position="26"/>
    </location>
</feature>
<dbReference type="PANTHER" id="PTHR11328">
    <property type="entry name" value="MAJOR FACILITATOR SUPERFAMILY DOMAIN-CONTAINING PROTEIN"/>
    <property type="match status" value="1"/>
</dbReference>
<feature type="transmembrane region" description="Helical" evidence="3">
    <location>
        <begin position="317"/>
        <end position="334"/>
    </location>
</feature>
<feature type="compositionally biased region" description="Low complexity" evidence="2">
    <location>
        <begin position="1"/>
        <end position="22"/>
    </location>
</feature>
<keyword evidence="3" id="KW-1133">Transmembrane helix</keyword>
<feature type="transmembrane region" description="Helical" evidence="3">
    <location>
        <begin position="395"/>
        <end position="415"/>
    </location>
</feature>
<comment type="caution">
    <text evidence="4">The sequence shown here is derived from an EMBL/GenBank/DDBJ whole genome shotgun (WGS) entry which is preliminary data.</text>
</comment>
<feature type="transmembrane region" description="Helical" evidence="3">
    <location>
        <begin position="201"/>
        <end position="224"/>
    </location>
</feature>
<reference evidence="4 5" key="1">
    <citation type="journal article" date="2023" name="Ecotoxicol. Environ. Saf.">
        <title>Mercury remediation potential of mercury-resistant strain Rheinheimera metallidurans sp. nov. isolated from a municipal waste dumping site.</title>
        <authorList>
            <person name="Yadav V."/>
            <person name="Manjhi A."/>
            <person name="Vadakedath N."/>
        </authorList>
    </citation>
    <scope>NUCLEOTIDE SEQUENCE [LARGE SCALE GENOMIC DNA]</scope>
    <source>
        <strain evidence="4 5">E-49</strain>
    </source>
</reference>
<evidence type="ECO:0000313" key="5">
    <source>
        <dbReference type="Proteomes" id="UP001375382"/>
    </source>
</evidence>
<keyword evidence="5" id="KW-1185">Reference proteome</keyword>
<dbReference type="CDD" id="cd17332">
    <property type="entry name" value="MFS_MelB_like"/>
    <property type="match status" value="1"/>
</dbReference>
<dbReference type="Pfam" id="PF13347">
    <property type="entry name" value="MFS_2"/>
    <property type="match status" value="1"/>
</dbReference>
<dbReference type="InterPro" id="IPR039672">
    <property type="entry name" value="MFS_2"/>
</dbReference>
<organism evidence="4 5">
    <name type="scientific">Rheinheimera muenzenbergensis</name>
    <dbReference type="NCBI Taxonomy" id="1193628"/>
    <lineage>
        <taxon>Bacteria</taxon>
        <taxon>Pseudomonadati</taxon>
        <taxon>Pseudomonadota</taxon>
        <taxon>Gammaproteobacteria</taxon>
        <taxon>Chromatiales</taxon>
        <taxon>Chromatiaceae</taxon>
        <taxon>Rheinheimera</taxon>
    </lineage>
</organism>
<evidence type="ECO:0000256" key="2">
    <source>
        <dbReference type="SAM" id="MobiDB-lite"/>
    </source>
</evidence>
<name>A0ABU8CCH4_9GAMM</name>
<dbReference type="NCBIfam" id="TIGR00792">
    <property type="entry name" value="gph"/>
    <property type="match status" value="1"/>
</dbReference>
<sequence>MAVPASQSTATSNTATPNSTAQQSATPVRLREKIGYGLGDMGFNFYWANISAFLLVYYTDVFGISAAAAGTMMLVTKIVDAFTDPLMGAIADRTRSRFGKFRPYLLWLALPLAGAGVLTYSTPDLGETGKLLWAYGSYTLLMLVYTAINIPYSALSGVITSDSQLRTTLVSFRFIGGFSGGILVTYLTPKLVPLLGQGDDVLGWQLTMLVFGIAAALMFLTTFLTTKERIAPLSQHPNAVRQDLIDLKNNKPWLVLFALALIIMVTITMRAGSGVYYFKYYVERPDLVGEFLSSYMLALASGAAATPLMTRFIDKKQLMVLLMSLAGLLSIGLYFVPADAVGVIFAMNLAIGFVLGPKSPLAFSMYADTADYNEWRTGRRATAMTFAAATFSQKLGGAIASALIGWLLAAIGYVANEQQSSGSQTGIVLLISVIPGVIALLAAFVMRFYSLDNQQLAKIQLELSARKAAASSVP</sequence>
<proteinExistence type="inferred from homology"/>
<evidence type="ECO:0000313" key="4">
    <source>
        <dbReference type="EMBL" id="MEH8019281.1"/>
    </source>
</evidence>
<feature type="transmembrane region" description="Helical" evidence="3">
    <location>
        <begin position="167"/>
        <end position="189"/>
    </location>
</feature>
<feature type="transmembrane region" description="Helical" evidence="3">
    <location>
        <begin position="133"/>
        <end position="155"/>
    </location>
</feature>
<accession>A0ABU8CCH4</accession>
<dbReference type="InterPro" id="IPR001927">
    <property type="entry name" value="Na/Gal_symport"/>
</dbReference>
<dbReference type="EMBL" id="JALAAR010000023">
    <property type="protein sequence ID" value="MEH8019281.1"/>
    <property type="molecule type" value="Genomic_DNA"/>
</dbReference>
<dbReference type="SUPFAM" id="SSF103473">
    <property type="entry name" value="MFS general substrate transporter"/>
    <property type="match status" value="1"/>
</dbReference>
<dbReference type="Gene3D" id="1.20.1250.20">
    <property type="entry name" value="MFS general substrate transporter like domains"/>
    <property type="match status" value="2"/>
</dbReference>
<protein>
    <submittedName>
        <fullName evidence="4">MFS transporter</fullName>
    </submittedName>
</protein>
<dbReference type="RefSeq" id="WP_335737678.1">
    <property type="nucleotide sequence ID" value="NZ_JALAAR010000023.1"/>
</dbReference>